<keyword evidence="3" id="KW-1185">Reference proteome</keyword>
<evidence type="ECO:0000259" key="1">
    <source>
        <dbReference type="SMART" id="SM00760"/>
    </source>
</evidence>
<dbReference type="Proteomes" id="UP000831019">
    <property type="component" value="Chromosome"/>
</dbReference>
<gene>
    <name evidence="2" type="primary">dnaA_2</name>
    <name evidence="2" type="ORF">DSM109990_01312</name>
</gene>
<dbReference type="PROSITE" id="PS01008">
    <property type="entry name" value="DNAA"/>
    <property type="match status" value="1"/>
</dbReference>
<feature type="domain" description="Chromosomal replication initiator DnaA C-terminal" evidence="1">
    <location>
        <begin position="30"/>
        <end position="97"/>
    </location>
</feature>
<dbReference type="InterPro" id="IPR018312">
    <property type="entry name" value="Chromosome_initiator_DnaA_CS"/>
</dbReference>
<evidence type="ECO:0000313" key="3">
    <source>
        <dbReference type="Proteomes" id="UP000831019"/>
    </source>
</evidence>
<evidence type="ECO:0000313" key="2">
    <source>
        <dbReference type="EMBL" id="UOA14506.1"/>
    </source>
</evidence>
<dbReference type="EMBL" id="CP085144">
    <property type="protein sequence ID" value="UOA14506.1"/>
    <property type="molecule type" value="Genomic_DNA"/>
</dbReference>
<dbReference type="InterPro" id="IPR013159">
    <property type="entry name" value="DnaA_C"/>
</dbReference>
<dbReference type="InterPro" id="IPR010921">
    <property type="entry name" value="Trp_repressor/repl_initiator"/>
</dbReference>
<dbReference type="Gene3D" id="1.10.1750.10">
    <property type="match status" value="1"/>
</dbReference>
<accession>A0ABY3ZIV1</accession>
<dbReference type="Pfam" id="PF08299">
    <property type="entry name" value="Bac_DnaA_C"/>
    <property type="match status" value="1"/>
</dbReference>
<proteinExistence type="predicted"/>
<name>A0ABY3ZIV1_9RHOB</name>
<protein>
    <submittedName>
        <fullName evidence="2">Chromosomal replication initiator protein DnaA</fullName>
    </submittedName>
</protein>
<reference evidence="3" key="1">
    <citation type="journal article" date="2022" name="Microorganisms">
        <title>Beyond the ABCs#Discovery of Three New Plasmid Types in Rhodobacterales (RepQ, RepY, RepW).</title>
        <authorList>
            <person name="Freese H.M."/>
            <person name="Ringel V."/>
            <person name="Overmann J."/>
            <person name="Petersen J."/>
        </authorList>
    </citation>
    <scope>NUCLEOTIDE SEQUENCE [LARGE SCALE GENOMIC DNA]</scope>
    <source>
        <strain evidence="3">DSM 109990</strain>
    </source>
</reference>
<dbReference type="RefSeq" id="WP_243262856.1">
    <property type="nucleotide sequence ID" value="NZ_CP085144.1"/>
</dbReference>
<sequence>MIIEPITGPAMQAAYLAAAPTFARAFIRRSPEALAAEFAHSRHIDLRDFFGSTRAHSVSHPRQECMAMLAERGFSLPRIGRVFNRDHTTVHHGIEAVKRRAAL</sequence>
<dbReference type="SUPFAM" id="SSF48295">
    <property type="entry name" value="TrpR-like"/>
    <property type="match status" value="1"/>
</dbReference>
<dbReference type="SMART" id="SM00760">
    <property type="entry name" value="Bac_DnaA_C"/>
    <property type="match status" value="1"/>
</dbReference>
<organism evidence="2 3">
    <name type="scientific">Sulfitobacter dubius</name>
    <dbReference type="NCBI Taxonomy" id="218673"/>
    <lineage>
        <taxon>Bacteria</taxon>
        <taxon>Pseudomonadati</taxon>
        <taxon>Pseudomonadota</taxon>
        <taxon>Alphaproteobacteria</taxon>
        <taxon>Rhodobacterales</taxon>
        <taxon>Roseobacteraceae</taxon>
        <taxon>Sulfitobacter</taxon>
    </lineage>
</organism>